<gene>
    <name evidence="2" type="ORF">ASN18_0526</name>
</gene>
<dbReference type="GO" id="GO:0004519">
    <property type="term" value="F:endonuclease activity"/>
    <property type="evidence" value="ECO:0007669"/>
    <property type="project" value="UniProtKB-KW"/>
</dbReference>
<dbReference type="PANTHER" id="PTHR34107">
    <property type="entry name" value="SLL0198 PROTEIN-RELATED"/>
    <property type="match status" value="1"/>
</dbReference>
<keyword evidence="2" id="KW-0378">Hydrolase</keyword>
<evidence type="ECO:0000313" key="2">
    <source>
        <dbReference type="EMBL" id="KWT92695.1"/>
    </source>
</evidence>
<keyword evidence="2" id="KW-0255">Endonuclease</keyword>
<protein>
    <submittedName>
        <fullName evidence="2">Restriction endonuclease</fullName>
    </submittedName>
</protein>
<dbReference type="EMBL" id="LNQR01000021">
    <property type="protein sequence ID" value="KWT92695.1"/>
    <property type="molecule type" value="Genomic_DNA"/>
</dbReference>
<dbReference type="RefSeq" id="WP_085051055.1">
    <property type="nucleotide sequence ID" value="NZ_LNQR01000021.1"/>
</dbReference>
<evidence type="ECO:0000259" key="1">
    <source>
        <dbReference type="Pfam" id="PF05685"/>
    </source>
</evidence>
<keyword evidence="2" id="KW-0540">Nuclease</keyword>
<dbReference type="InterPro" id="IPR011335">
    <property type="entry name" value="Restrct_endonuc-II-like"/>
</dbReference>
<dbReference type="CDD" id="cd06260">
    <property type="entry name" value="DUF820-like"/>
    <property type="match status" value="1"/>
</dbReference>
<organism evidence="2 3">
    <name type="scientific">Candidatus Magnetominusculus xianensis</name>
    <dbReference type="NCBI Taxonomy" id="1748249"/>
    <lineage>
        <taxon>Bacteria</taxon>
        <taxon>Pseudomonadati</taxon>
        <taxon>Nitrospirota</taxon>
        <taxon>Nitrospiria</taxon>
        <taxon>Nitrospirales</taxon>
        <taxon>Nitrospiraceae</taxon>
        <taxon>Candidatus Magnetominusculus</taxon>
    </lineage>
</organism>
<dbReference type="Pfam" id="PF05685">
    <property type="entry name" value="Uma2"/>
    <property type="match status" value="1"/>
</dbReference>
<evidence type="ECO:0000313" key="3">
    <source>
        <dbReference type="Proteomes" id="UP000060487"/>
    </source>
</evidence>
<accession>A0ABR5SIH6</accession>
<keyword evidence="3" id="KW-1185">Reference proteome</keyword>
<reference evidence="2 3" key="1">
    <citation type="submission" date="2015-11" db="EMBL/GenBank/DDBJ databases">
        <authorList>
            <person name="Lin W."/>
        </authorList>
    </citation>
    <scope>NUCLEOTIDE SEQUENCE [LARGE SCALE GENOMIC DNA]</scope>
    <source>
        <strain evidence="2 3">HCH-1</strain>
    </source>
</reference>
<name>A0ABR5SIH6_9BACT</name>
<feature type="domain" description="Putative restriction endonuclease" evidence="1">
    <location>
        <begin position="36"/>
        <end position="192"/>
    </location>
</feature>
<dbReference type="InterPro" id="IPR012296">
    <property type="entry name" value="Nuclease_put_TT1808"/>
</dbReference>
<proteinExistence type="predicted"/>
<dbReference type="SUPFAM" id="SSF52980">
    <property type="entry name" value="Restriction endonuclease-like"/>
    <property type="match status" value="1"/>
</dbReference>
<sequence>MEMPDILEEDLTEIINGVEVLTHLPICGTLERDLDLTEIINGEVVVGPSPFSKHQGIVFNLADIIRRHVKSNQALGKVYLSPLDVIFEEGINRVQPDILYIRKENIAIIQDWIRGVPDMVCEIVSPWSYGRDTEIKKALYEKYRVPEYWIVLPELQTIQILTIENDNYISHSFAAETGTVTSKVIEGLQVNINDVFEG</sequence>
<comment type="caution">
    <text evidence="2">The sequence shown here is derived from an EMBL/GenBank/DDBJ whole genome shotgun (WGS) entry which is preliminary data.</text>
</comment>
<dbReference type="Gene3D" id="3.90.1570.10">
    <property type="entry name" value="tt1808, chain A"/>
    <property type="match status" value="1"/>
</dbReference>
<dbReference type="InterPro" id="IPR008538">
    <property type="entry name" value="Uma2"/>
</dbReference>
<dbReference type="PANTHER" id="PTHR34107:SF4">
    <property type="entry name" value="SLL1222 PROTEIN"/>
    <property type="match status" value="1"/>
</dbReference>
<dbReference type="Proteomes" id="UP000060487">
    <property type="component" value="Unassembled WGS sequence"/>
</dbReference>